<gene>
    <name evidence="2" type="ORF">H9738_10145</name>
</gene>
<sequence length="245" mass="28739">MLIWGTVVLLLITLLLLFNGVRMKMLEQENRLLSAYMDTAGEFYQGIQKRVEASRRYRHDLAKHIQTLETLLAGREDEEEVRTYMEGLKKEYTELKKKKFCQDEILESILDTKANQCRKLGIPIEIFVEDCFYTEVEEVDMVGLLCNLLDNAIEANERCAEGERRGIWFYMEKKEEKIKIKMENCISSEEEFNFITQKSKKSEHGIGTKIIAGLVEKYQGTREIKEDRKKGIIIDRIFLYGKEKI</sequence>
<proteinExistence type="predicted"/>
<dbReference type="Proteomes" id="UP000824230">
    <property type="component" value="Unassembled WGS sequence"/>
</dbReference>
<dbReference type="InterPro" id="IPR036890">
    <property type="entry name" value="HATPase_C_sf"/>
</dbReference>
<dbReference type="EMBL" id="DXFG01000216">
    <property type="protein sequence ID" value="HIX38210.1"/>
    <property type="molecule type" value="Genomic_DNA"/>
</dbReference>
<feature type="domain" description="Sensor histidine kinase NatK-like C-terminal" evidence="1">
    <location>
        <begin position="138"/>
        <end position="228"/>
    </location>
</feature>
<dbReference type="InterPro" id="IPR032834">
    <property type="entry name" value="NatK-like_C"/>
</dbReference>
<evidence type="ECO:0000313" key="3">
    <source>
        <dbReference type="Proteomes" id="UP000824230"/>
    </source>
</evidence>
<evidence type="ECO:0000313" key="2">
    <source>
        <dbReference type="EMBL" id="HIX38210.1"/>
    </source>
</evidence>
<dbReference type="GO" id="GO:0042802">
    <property type="term" value="F:identical protein binding"/>
    <property type="evidence" value="ECO:0007669"/>
    <property type="project" value="TreeGrafter"/>
</dbReference>
<dbReference type="Gene3D" id="3.30.565.10">
    <property type="entry name" value="Histidine kinase-like ATPase, C-terminal domain"/>
    <property type="match status" value="1"/>
</dbReference>
<dbReference type="PANTHER" id="PTHR40448:SF1">
    <property type="entry name" value="TWO-COMPONENT SENSOR HISTIDINE KINASE"/>
    <property type="match status" value="1"/>
</dbReference>
<reference evidence="2" key="1">
    <citation type="journal article" date="2021" name="PeerJ">
        <title>Extensive microbial diversity within the chicken gut microbiome revealed by metagenomics and culture.</title>
        <authorList>
            <person name="Gilroy R."/>
            <person name="Ravi A."/>
            <person name="Getino M."/>
            <person name="Pursley I."/>
            <person name="Horton D.L."/>
            <person name="Alikhan N.F."/>
            <person name="Baker D."/>
            <person name="Gharbi K."/>
            <person name="Hall N."/>
            <person name="Watson M."/>
            <person name="Adriaenssens E.M."/>
            <person name="Foster-Nyarko E."/>
            <person name="Jarju S."/>
            <person name="Secka A."/>
            <person name="Antonio M."/>
            <person name="Oren A."/>
            <person name="Chaudhuri R.R."/>
            <person name="La Ragione R."/>
            <person name="Hildebrand F."/>
            <person name="Pallen M.J."/>
        </authorList>
    </citation>
    <scope>NUCLEOTIDE SEQUENCE</scope>
    <source>
        <strain evidence="2">ChiHjej12B11-1927</strain>
    </source>
</reference>
<protein>
    <submittedName>
        <fullName evidence="2">GHKL domain-containing protein</fullName>
    </submittedName>
</protein>
<dbReference type="SUPFAM" id="SSF55874">
    <property type="entry name" value="ATPase domain of HSP90 chaperone/DNA topoisomerase II/histidine kinase"/>
    <property type="match status" value="1"/>
</dbReference>
<comment type="caution">
    <text evidence="2">The sequence shown here is derived from an EMBL/GenBank/DDBJ whole genome shotgun (WGS) entry which is preliminary data.</text>
</comment>
<name>A0A9D2ANR7_9FIRM</name>
<dbReference type="Pfam" id="PF14501">
    <property type="entry name" value="HATPase_c_5"/>
    <property type="match status" value="1"/>
</dbReference>
<dbReference type="AlphaFoldDB" id="A0A9D2ANR7"/>
<reference evidence="2" key="2">
    <citation type="submission" date="2021-04" db="EMBL/GenBank/DDBJ databases">
        <authorList>
            <person name="Gilroy R."/>
        </authorList>
    </citation>
    <scope>NUCLEOTIDE SEQUENCE</scope>
    <source>
        <strain evidence="2">ChiHjej12B11-1927</strain>
    </source>
</reference>
<evidence type="ECO:0000259" key="1">
    <source>
        <dbReference type="Pfam" id="PF14501"/>
    </source>
</evidence>
<accession>A0A9D2ANR7</accession>
<organism evidence="2 3">
    <name type="scientific">Candidatus Blautia pullistercoris</name>
    <dbReference type="NCBI Taxonomy" id="2838499"/>
    <lineage>
        <taxon>Bacteria</taxon>
        <taxon>Bacillati</taxon>
        <taxon>Bacillota</taxon>
        <taxon>Clostridia</taxon>
        <taxon>Lachnospirales</taxon>
        <taxon>Lachnospiraceae</taxon>
        <taxon>Blautia</taxon>
    </lineage>
</organism>
<dbReference type="PANTHER" id="PTHR40448">
    <property type="entry name" value="TWO-COMPONENT SENSOR HISTIDINE KINASE"/>
    <property type="match status" value="1"/>
</dbReference>